<keyword evidence="2" id="KW-1185">Reference proteome</keyword>
<evidence type="ECO:0000313" key="2">
    <source>
        <dbReference type="Proteomes" id="UP001149165"/>
    </source>
</evidence>
<accession>A0A9W9EVH1</accession>
<dbReference type="AlphaFoldDB" id="A0A9W9EVH1"/>
<dbReference type="Proteomes" id="UP001149165">
    <property type="component" value="Unassembled WGS sequence"/>
</dbReference>
<protein>
    <submittedName>
        <fullName evidence="1">Uncharacterized protein</fullName>
    </submittedName>
</protein>
<comment type="caution">
    <text evidence="1">The sequence shown here is derived from an EMBL/GenBank/DDBJ whole genome shotgun (WGS) entry which is preliminary data.</text>
</comment>
<gene>
    <name evidence="1" type="ORF">N7456_012260</name>
</gene>
<reference evidence="1" key="2">
    <citation type="journal article" date="2023" name="IMA Fungus">
        <title>Comparative genomic study of the Penicillium genus elucidates a diverse pangenome and 15 lateral gene transfer events.</title>
        <authorList>
            <person name="Petersen C."/>
            <person name="Sorensen T."/>
            <person name="Nielsen M.R."/>
            <person name="Sondergaard T.E."/>
            <person name="Sorensen J.L."/>
            <person name="Fitzpatrick D.A."/>
            <person name="Frisvad J.C."/>
            <person name="Nielsen K.L."/>
        </authorList>
    </citation>
    <scope>NUCLEOTIDE SEQUENCE</scope>
    <source>
        <strain evidence="1">IBT 30069</strain>
    </source>
</reference>
<organism evidence="1 2">
    <name type="scientific">Penicillium angulare</name>
    <dbReference type="NCBI Taxonomy" id="116970"/>
    <lineage>
        <taxon>Eukaryota</taxon>
        <taxon>Fungi</taxon>
        <taxon>Dikarya</taxon>
        <taxon>Ascomycota</taxon>
        <taxon>Pezizomycotina</taxon>
        <taxon>Eurotiomycetes</taxon>
        <taxon>Eurotiomycetidae</taxon>
        <taxon>Eurotiales</taxon>
        <taxon>Aspergillaceae</taxon>
        <taxon>Penicillium</taxon>
    </lineage>
</organism>
<reference evidence="1" key="1">
    <citation type="submission" date="2022-11" db="EMBL/GenBank/DDBJ databases">
        <authorList>
            <person name="Petersen C."/>
        </authorList>
    </citation>
    <scope>NUCLEOTIDE SEQUENCE</scope>
    <source>
        <strain evidence="1">IBT 30069</strain>
    </source>
</reference>
<evidence type="ECO:0000313" key="1">
    <source>
        <dbReference type="EMBL" id="KAJ5088644.1"/>
    </source>
</evidence>
<proteinExistence type="predicted"/>
<dbReference type="EMBL" id="JAPQKH010000007">
    <property type="protein sequence ID" value="KAJ5088644.1"/>
    <property type="molecule type" value="Genomic_DNA"/>
</dbReference>
<sequence length="62" mass="7177">MDFFRVLLSTEYLPGGLDMTLRDTISLQADNVSILAMRVVLWSRWKNLSKGFRVTPVHKKPQ</sequence>
<name>A0A9W9EVH1_9EURO</name>